<dbReference type="EMBL" id="CP073041">
    <property type="protein sequence ID" value="UXE60987.1"/>
    <property type="molecule type" value="Genomic_DNA"/>
</dbReference>
<dbReference type="NCBIfam" id="NF010480">
    <property type="entry name" value="PRK13905.1"/>
    <property type="match status" value="1"/>
</dbReference>
<keyword evidence="14 16" id="KW-0961">Cell wall biogenesis/degradation</keyword>
<dbReference type="Gene3D" id="3.30.465.10">
    <property type="match status" value="1"/>
</dbReference>
<dbReference type="GO" id="GO:0005829">
    <property type="term" value="C:cytosol"/>
    <property type="evidence" value="ECO:0007669"/>
    <property type="project" value="TreeGrafter"/>
</dbReference>
<evidence type="ECO:0000256" key="10">
    <source>
        <dbReference type="ARBA" id="ARBA00022960"/>
    </source>
</evidence>
<dbReference type="SUPFAM" id="SSF56194">
    <property type="entry name" value="Uridine diphospho-N-Acetylenolpyruvylglucosamine reductase, MurB, C-terminal domain"/>
    <property type="match status" value="1"/>
</dbReference>
<evidence type="ECO:0000256" key="1">
    <source>
        <dbReference type="ARBA" id="ARBA00001974"/>
    </source>
</evidence>
<organism evidence="18">
    <name type="scientific">Woronichinia naegeliana WA131</name>
    <dbReference type="NCBI Taxonomy" id="2824559"/>
    <lineage>
        <taxon>Bacteria</taxon>
        <taxon>Bacillati</taxon>
        <taxon>Cyanobacteriota</taxon>
        <taxon>Cyanophyceae</taxon>
        <taxon>Synechococcales</taxon>
        <taxon>Coelosphaeriaceae</taxon>
        <taxon>Woronichinia</taxon>
    </lineage>
</organism>
<dbReference type="GO" id="GO:0051301">
    <property type="term" value="P:cell division"/>
    <property type="evidence" value="ECO:0007669"/>
    <property type="project" value="UniProtKB-KW"/>
</dbReference>
<dbReference type="NCBIfam" id="TIGR00179">
    <property type="entry name" value="murB"/>
    <property type="match status" value="1"/>
</dbReference>
<dbReference type="EC" id="1.3.1.98" evidence="16"/>
<evidence type="ECO:0000256" key="12">
    <source>
        <dbReference type="ARBA" id="ARBA00023002"/>
    </source>
</evidence>
<comment type="cofactor">
    <cofactor evidence="1 16">
        <name>FAD</name>
        <dbReference type="ChEBI" id="CHEBI:57692"/>
    </cofactor>
</comment>
<keyword evidence="12 16" id="KW-0560">Oxidoreductase</keyword>
<accession>A0A977PVZ5</accession>
<evidence type="ECO:0000256" key="13">
    <source>
        <dbReference type="ARBA" id="ARBA00023306"/>
    </source>
</evidence>
<dbReference type="Gene3D" id="3.90.78.10">
    <property type="entry name" value="UDP-N-acetylenolpyruvoylglucosamine reductase, C-terminal domain"/>
    <property type="match status" value="1"/>
</dbReference>
<dbReference type="GO" id="GO:0008762">
    <property type="term" value="F:UDP-N-acetylmuramate dehydrogenase activity"/>
    <property type="evidence" value="ECO:0007669"/>
    <property type="project" value="UniProtKB-UniRule"/>
</dbReference>
<dbReference type="InterPro" id="IPR036318">
    <property type="entry name" value="FAD-bd_PCMH-like_sf"/>
</dbReference>
<dbReference type="InterPro" id="IPR011601">
    <property type="entry name" value="MurB_C"/>
</dbReference>
<feature type="active site" description="Proton donor" evidence="16">
    <location>
        <position position="212"/>
    </location>
</feature>
<dbReference type="InterPro" id="IPR016167">
    <property type="entry name" value="FAD-bd_PCMH_sub1"/>
</dbReference>
<dbReference type="InterPro" id="IPR016166">
    <property type="entry name" value="FAD-bd_PCMH"/>
</dbReference>
<dbReference type="GO" id="GO:0008360">
    <property type="term" value="P:regulation of cell shape"/>
    <property type="evidence" value="ECO:0007669"/>
    <property type="project" value="UniProtKB-KW"/>
</dbReference>
<keyword evidence="13 16" id="KW-0131">Cell cycle</keyword>
<keyword evidence="9 16" id="KW-0521">NADP</keyword>
<evidence type="ECO:0000256" key="9">
    <source>
        <dbReference type="ARBA" id="ARBA00022857"/>
    </source>
</evidence>
<keyword evidence="8 16" id="KW-0274">FAD</keyword>
<dbReference type="Pfam" id="PF02873">
    <property type="entry name" value="MurB_C"/>
    <property type="match status" value="1"/>
</dbReference>
<dbReference type="GO" id="GO:0009252">
    <property type="term" value="P:peptidoglycan biosynthetic process"/>
    <property type="evidence" value="ECO:0007669"/>
    <property type="project" value="UniProtKB-UniRule"/>
</dbReference>
<dbReference type="Gene3D" id="3.30.43.10">
    <property type="entry name" value="Uridine Diphospho-n-acetylenolpyruvylglucosamine Reductase, domain 2"/>
    <property type="match status" value="1"/>
</dbReference>
<dbReference type="InterPro" id="IPR016169">
    <property type="entry name" value="FAD-bd_PCMH_sub2"/>
</dbReference>
<comment type="similarity">
    <text evidence="16">Belongs to the MurB family.</text>
</comment>
<keyword evidence="6 16" id="KW-0132">Cell division</keyword>
<comment type="function">
    <text evidence="2 16">Cell wall formation.</text>
</comment>
<name>A0A977PVZ5_9CYAN</name>
<keyword evidence="5 16" id="KW-0963">Cytoplasm</keyword>
<reference evidence="18" key="1">
    <citation type="submission" date="2021-04" db="EMBL/GenBank/DDBJ databases">
        <title>Genome sequence of Woronichinia naegeliana from Washington state freshwater lake bloom.</title>
        <authorList>
            <person name="Dreher T.W."/>
        </authorList>
    </citation>
    <scope>NUCLEOTIDE SEQUENCE</scope>
    <source>
        <strain evidence="18">WA131</strain>
    </source>
</reference>
<proteinExistence type="inferred from homology"/>
<dbReference type="PROSITE" id="PS51387">
    <property type="entry name" value="FAD_PCMH"/>
    <property type="match status" value="1"/>
</dbReference>
<evidence type="ECO:0000256" key="4">
    <source>
        <dbReference type="ARBA" id="ARBA00004752"/>
    </source>
</evidence>
<dbReference type="InterPro" id="IPR036635">
    <property type="entry name" value="MurB_C_sf"/>
</dbReference>
<comment type="subcellular location">
    <subcellularLocation>
        <location evidence="3 16">Cytoplasm</location>
    </subcellularLocation>
</comment>
<sequence length="288" mass="31545">MQEKVLLASYTTWKVGGEALWLAEPKLSEIRELVAWAQERSIPLYFLGRGSNVLIDDGGLPGLVILTRNSLTELRREGDNIIAGSGVFLPHLSKFAAKEGFSGFEFLIGIPGTVGGAIAMNAGLTVFRPREIAETVKDFDVINLDGSIETLTMKDVQASYRYTDLLNGKRLILQARFSLTEEGNPYEIKNNTFAHLAERKRKQPLDKLTAGSTFKSPSGSHGAGWYIEQAGLKGVQVGGARVSPVHANWIENLGSATAEDIRQLIIHIQSTVESKIGIKLEPEVRFLP</sequence>
<dbReference type="GO" id="GO:0071949">
    <property type="term" value="F:FAD binding"/>
    <property type="evidence" value="ECO:0007669"/>
    <property type="project" value="InterPro"/>
</dbReference>
<dbReference type="Proteomes" id="UP001065613">
    <property type="component" value="Chromosome"/>
</dbReference>
<comment type="pathway">
    <text evidence="4 16">Cell wall biogenesis; peptidoglycan biosynthesis.</text>
</comment>
<dbReference type="AlphaFoldDB" id="A0A977PVZ5"/>
<evidence type="ECO:0000256" key="5">
    <source>
        <dbReference type="ARBA" id="ARBA00022490"/>
    </source>
</evidence>
<evidence type="ECO:0000256" key="2">
    <source>
        <dbReference type="ARBA" id="ARBA00003921"/>
    </source>
</evidence>
<keyword evidence="10 16" id="KW-0133">Cell shape</keyword>
<dbReference type="PANTHER" id="PTHR21071:SF4">
    <property type="entry name" value="UDP-N-ACETYLENOLPYRUVOYLGLUCOSAMINE REDUCTASE"/>
    <property type="match status" value="1"/>
</dbReference>
<evidence type="ECO:0000256" key="8">
    <source>
        <dbReference type="ARBA" id="ARBA00022827"/>
    </source>
</evidence>
<feature type="active site" evidence="16">
    <location>
        <position position="283"/>
    </location>
</feature>
<dbReference type="PANTHER" id="PTHR21071">
    <property type="entry name" value="UDP-N-ACETYLENOLPYRUVOYLGLUCOSAMINE REDUCTASE"/>
    <property type="match status" value="1"/>
</dbReference>
<dbReference type="InterPro" id="IPR006094">
    <property type="entry name" value="Oxid_FAD_bind_N"/>
</dbReference>
<gene>
    <name evidence="16 18" type="primary">murB</name>
    <name evidence="18" type="ORF">KA717_37170</name>
</gene>
<evidence type="ECO:0000256" key="7">
    <source>
        <dbReference type="ARBA" id="ARBA00022630"/>
    </source>
</evidence>
<dbReference type="HAMAP" id="MF_00037">
    <property type="entry name" value="MurB"/>
    <property type="match status" value="1"/>
</dbReference>
<dbReference type="Pfam" id="PF01565">
    <property type="entry name" value="FAD_binding_4"/>
    <property type="match status" value="1"/>
</dbReference>
<dbReference type="SUPFAM" id="SSF56176">
    <property type="entry name" value="FAD-binding/transporter-associated domain-like"/>
    <property type="match status" value="1"/>
</dbReference>
<evidence type="ECO:0000256" key="3">
    <source>
        <dbReference type="ARBA" id="ARBA00004496"/>
    </source>
</evidence>
<evidence type="ECO:0000256" key="6">
    <source>
        <dbReference type="ARBA" id="ARBA00022618"/>
    </source>
</evidence>
<comment type="catalytic activity">
    <reaction evidence="15 16">
        <text>UDP-N-acetyl-alpha-D-muramate + NADP(+) = UDP-N-acetyl-3-O-(1-carboxyvinyl)-alpha-D-glucosamine + NADPH + H(+)</text>
        <dbReference type="Rhea" id="RHEA:12248"/>
        <dbReference type="ChEBI" id="CHEBI:15378"/>
        <dbReference type="ChEBI" id="CHEBI:57783"/>
        <dbReference type="ChEBI" id="CHEBI:58349"/>
        <dbReference type="ChEBI" id="CHEBI:68483"/>
        <dbReference type="ChEBI" id="CHEBI:70757"/>
        <dbReference type="EC" id="1.3.1.98"/>
    </reaction>
</comment>
<keyword evidence="7 16" id="KW-0285">Flavoprotein</keyword>
<evidence type="ECO:0000256" key="14">
    <source>
        <dbReference type="ARBA" id="ARBA00023316"/>
    </source>
</evidence>
<evidence type="ECO:0000259" key="17">
    <source>
        <dbReference type="PROSITE" id="PS51387"/>
    </source>
</evidence>
<dbReference type="GO" id="GO:0071555">
    <property type="term" value="P:cell wall organization"/>
    <property type="evidence" value="ECO:0007669"/>
    <property type="project" value="UniProtKB-KW"/>
</dbReference>
<dbReference type="KEGG" id="wna:KA717_37170"/>
<dbReference type="InterPro" id="IPR003170">
    <property type="entry name" value="MurB"/>
</dbReference>
<feature type="active site" evidence="16">
    <location>
        <position position="161"/>
    </location>
</feature>
<keyword evidence="11 16" id="KW-0573">Peptidoglycan synthesis</keyword>
<evidence type="ECO:0000256" key="16">
    <source>
        <dbReference type="HAMAP-Rule" id="MF_00037"/>
    </source>
</evidence>
<protein>
    <recommendedName>
        <fullName evidence="16">UDP-N-acetylenolpyruvoylglucosamine reductase</fullName>
        <ecNumber evidence="16">1.3.1.98</ecNumber>
    </recommendedName>
    <alternativeName>
        <fullName evidence="16">UDP-N-acetylmuramate dehydrogenase</fullName>
    </alternativeName>
</protein>
<feature type="domain" description="FAD-binding PCMH-type" evidence="17">
    <location>
        <begin position="14"/>
        <end position="182"/>
    </location>
</feature>
<evidence type="ECO:0000256" key="15">
    <source>
        <dbReference type="ARBA" id="ARBA00048914"/>
    </source>
</evidence>
<evidence type="ECO:0000256" key="11">
    <source>
        <dbReference type="ARBA" id="ARBA00022984"/>
    </source>
</evidence>
<evidence type="ECO:0000313" key="18">
    <source>
        <dbReference type="EMBL" id="UXE60987.1"/>
    </source>
</evidence>